<evidence type="ECO:0000313" key="2">
    <source>
        <dbReference type="EMBL" id="KAF2746566.1"/>
    </source>
</evidence>
<reference evidence="2" key="1">
    <citation type="journal article" date="2020" name="Stud. Mycol.">
        <title>101 Dothideomycetes genomes: a test case for predicting lifestyles and emergence of pathogens.</title>
        <authorList>
            <person name="Haridas S."/>
            <person name="Albert R."/>
            <person name="Binder M."/>
            <person name="Bloem J."/>
            <person name="Labutti K."/>
            <person name="Salamov A."/>
            <person name="Andreopoulos B."/>
            <person name="Baker S."/>
            <person name="Barry K."/>
            <person name="Bills G."/>
            <person name="Bluhm B."/>
            <person name="Cannon C."/>
            <person name="Castanera R."/>
            <person name="Culley D."/>
            <person name="Daum C."/>
            <person name="Ezra D."/>
            <person name="Gonzalez J."/>
            <person name="Henrissat B."/>
            <person name="Kuo A."/>
            <person name="Liang C."/>
            <person name="Lipzen A."/>
            <person name="Lutzoni F."/>
            <person name="Magnuson J."/>
            <person name="Mondo S."/>
            <person name="Nolan M."/>
            <person name="Ohm R."/>
            <person name="Pangilinan J."/>
            <person name="Park H.-J."/>
            <person name="Ramirez L."/>
            <person name="Alfaro M."/>
            <person name="Sun H."/>
            <person name="Tritt A."/>
            <person name="Yoshinaga Y."/>
            <person name="Zwiers L.-H."/>
            <person name="Turgeon B."/>
            <person name="Goodwin S."/>
            <person name="Spatafora J."/>
            <person name="Crous P."/>
            <person name="Grigoriev I."/>
        </authorList>
    </citation>
    <scope>NUCLEOTIDE SEQUENCE</scope>
    <source>
        <strain evidence="2">CBS 119925</strain>
    </source>
</reference>
<feature type="compositionally biased region" description="Polar residues" evidence="1">
    <location>
        <begin position="92"/>
        <end position="113"/>
    </location>
</feature>
<gene>
    <name evidence="2" type="ORF">M011DRAFT_87768</name>
</gene>
<proteinExistence type="predicted"/>
<dbReference type="Proteomes" id="UP000799440">
    <property type="component" value="Unassembled WGS sequence"/>
</dbReference>
<dbReference type="AlphaFoldDB" id="A0A6A6V9J1"/>
<dbReference type="EMBL" id="MU006577">
    <property type="protein sequence ID" value="KAF2746566.1"/>
    <property type="molecule type" value="Genomic_DNA"/>
</dbReference>
<feature type="compositionally biased region" description="Acidic residues" evidence="1">
    <location>
        <begin position="123"/>
        <end position="133"/>
    </location>
</feature>
<organism evidence="2 3">
    <name type="scientific">Sporormia fimetaria CBS 119925</name>
    <dbReference type="NCBI Taxonomy" id="1340428"/>
    <lineage>
        <taxon>Eukaryota</taxon>
        <taxon>Fungi</taxon>
        <taxon>Dikarya</taxon>
        <taxon>Ascomycota</taxon>
        <taxon>Pezizomycotina</taxon>
        <taxon>Dothideomycetes</taxon>
        <taxon>Pleosporomycetidae</taxon>
        <taxon>Pleosporales</taxon>
        <taxon>Sporormiaceae</taxon>
        <taxon>Sporormia</taxon>
    </lineage>
</organism>
<accession>A0A6A6V9J1</accession>
<name>A0A6A6V9J1_9PLEO</name>
<evidence type="ECO:0000256" key="1">
    <source>
        <dbReference type="SAM" id="MobiDB-lite"/>
    </source>
</evidence>
<keyword evidence="3" id="KW-1185">Reference proteome</keyword>
<protein>
    <submittedName>
        <fullName evidence="2">Uncharacterized protein</fullName>
    </submittedName>
</protein>
<feature type="compositionally biased region" description="Polar residues" evidence="1">
    <location>
        <begin position="73"/>
        <end position="82"/>
    </location>
</feature>
<sequence length="435" mass="48329">MAPGGQQYWQGYKRVVRVGAPMPYLSSDESISEGNPQSDRRTNLPTTQFSVDSIQGSPAPSLPASYRAPVATMTLTSPTKVSATKPPAVPASTRTAPVFSTTTHTSDSATPAQDSWEPPPLVDDTEKDPDYSPDPEPPASTRKRQMTTSFERNTKLRKVTKKAVRRPHPTRNDDLYAGPESFSSEAGSEDRSPRRHAKLPSTSADNDGTEDDSPILKPATIAGMFRKQTESPRMVRTFKAAVSSKAAVPGPSGPREVTIVDLSYTSNPTTELRDLLLNHLDPTSDDEPDKGRFVKLLRECWELQESTLKDKLGDSYRDCKDAFDIWVAMLERLGMIQSRTGYQGSAGDEWVAHCYSLTNAADRFQAARAQTQLQNWRCMLKTQCPPNHMIEPLLRNHLAAGLHVLTKMPDWLRIDDLANRLSEYNKGLLPWFLDE</sequence>
<feature type="compositionally biased region" description="Polar residues" evidence="1">
    <location>
        <begin position="27"/>
        <end position="58"/>
    </location>
</feature>
<feature type="region of interest" description="Disordered" evidence="1">
    <location>
        <begin position="24"/>
        <end position="217"/>
    </location>
</feature>
<evidence type="ECO:0000313" key="3">
    <source>
        <dbReference type="Proteomes" id="UP000799440"/>
    </source>
</evidence>
<feature type="compositionally biased region" description="Basic residues" evidence="1">
    <location>
        <begin position="155"/>
        <end position="169"/>
    </location>
</feature>